<proteinExistence type="predicted"/>
<dbReference type="PROSITE" id="PS51257">
    <property type="entry name" value="PROKAR_LIPOPROTEIN"/>
    <property type="match status" value="1"/>
</dbReference>
<dbReference type="EMBL" id="BPMK01000025">
    <property type="protein sequence ID" value="GIZ54050.1"/>
    <property type="molecule type" value="Genomic_DNA"/>
</dbReference>
<organism evidence="1 2">
    <name type="scientific">Noviherbaspirillum aridicola</name>
    <dbReference type="NCBI Taxonomy" id="2849687"/>
    <lineage>
        <taxon>Bacteria</taxon>
        <taxon>Pseudomonadati</taxon>
        <taxon>Pseudomonadota</taxon>
        <taxon>Betaproteobacteria</taxon>
        <taxon>Burkholderiales</taxon>
        <taxon>Oxalobacteraceae</taxon>
        <taxon>Noviherbaspirillum</taxon>
    </lineage>
</organism>
<evidence type="ECO:0000313" key="2">
    <source>
        <dbReference type="Proteomes" id="UP000887222"/>
    </source>
</evidence>
<gene>
    <name evidence="1" type="ORF">NCCP691_40640</name>
</gene>
<keyword evidence="2" id="KW-1185">Reference proteome</keyword>
<comment type="caution">
    <text evidence="1">The sequence shown here is derived from an EMBL/GenBank/DDBJ whole genome shotgun (WGS) entry which is preliminary data.</text>
</comment>
<dbReference type="Proteomes" id="UP000887222">
    <property type="component" value="Unassembled WGS sequence"/>
</dbReference>
<protein>
    <submittedName>
        <fullName evidence="1">Uncharacterized protein</fullName>
    </submittedName>
</protein>
<sequence length="167" mass="18705">MRGSAMKIDAFRTFVVLAFAAMLFGCGTMNTDMAMPAGVTVDGSAGSGLKSYKRAYIESLQEDEFQIYPALFKELNDMGIEVVGIPIKEPTETDLVVKYSYDAGWDFTRYLQSFQFQFLNAKTGKVVAMSSFKSRGIWQGVRDGRLEAAFNDLRAKNGYPPTRQFQR</sequence>
<accession>A0ABQ4QB62</accession>
<name>A0ABQ4QB62_9BURK</name>
<reference evidence="1 2" key="1">
    <citation type="journal article" date="2022" name="Int. J. Syst. Evol. Microbiol.">
        <title>Noviherbaspirillum aridicola sp. nov., isolated from an arid soil in Pakistan.</title>
        <authorList>
            <person name="Khan I.U."/>
            <person name="Saqib M."/>
            <person name="Amin A."/>
            <person name="Hussain F."/>
            <person name="Li L."/>
            <person name="Liu Y.H."/>
            <person name="Fang B.Z."/>
            <person name="Ahmed I."/>
            <person name="Li W.J."/>
        </authorList>
    </citation>
    <scope>NUCLEOTIDE SEQUENCE [LARGE SCALE GENOMIC DNA]</scope>
    <source>
        <strain evidence="1 2">NCCP-691</strain>
    </source>
</reference>
<evidence type="ECO:0000313" key="1">
    <source>
        <dbReference type="EMBL" id="GIZ54050.1"/>
    </source>
</evidence>